<keyword evidence="2" id="KW-0169">Cobalamin biosynthesis</keyword>
<dbReference type="UniPathway" id="UPA00148"/>
<dbReference type="EMBL" id="JACCBY010000006">
    <property type="protein sequence ID" value="NYD91663.1"/>
    <property type="molecule type" value="Genomic_DNA"/>
</dbReference>
<organism evidence="4 5">
    <name type="scientific">Sphingomonas melonis</name>
    <dbReference type="NCBI Taxonomy" id="152682"/>
    <lineage>
        <taxon>Bacteria</taxon>
        <taxon>Pseudomonadati</taxon>
        <taxon>Pseudomonadota</taxon>
        <taxon>Alphaproteobacteria</taxon>
        <taxon>Sphingomonadales</taxon>
        <taxon>Sphingomonadaceae</taxon>
        <taxon>Sphingomonas</taxon>
    </lineage>
</organism>
<keyword evidence="5" id="KW-1185">Reference proteome</keyword>
<evidence type="ECO:0000256" key="2">
    <source>
        <dbReference type="ARBA" id="ARBA00022573"/>
    </source>
</evidence>
<dbReference type="EC" id="1.3.1.54" evidence="4"/>
<evidence type="ECO:0000256" key="1">
    <source>
        <dbReference type="ARBA" id="ARBA00004953"/>
    </source>
</evidence>
<dbReference type="PANTHER" id="PTHR36925">
    <property type="entry name" value="COBALT-PRECORRIN-6A REDUCTASE"/>
    <property type="match status" value="1"/>
</dbReference>
<name>A0A7Y9FQW6_9SPHN</name>
<dbReference type="GO" id="GO:0016994">
    <property type="term" value="F:precorrin-6A reductase activity"/>
    <property type="evidence" value="ECO:0007669"/>
    <property type="project" value="UniProtKB-EC"/>
</dbReference>
<dbReference type="PANTHER" id="PTHR36925:SF1">
    <property type="entry name" value="COBALT-PRECORRIN-6A REDUCTASE"/>
    <property type="match status" value="1"/>
</dbReference>
<reference evidence="4 5" key="1">
    <citation type="submission" date="2020-08" db="EMBL/GenBank/DDBJ databases">
        <title>The Agave Microbiome: Exploring the role of microbial communities in plant adaptations to desert environments.</title>
        <authorList>
            <person name="Partida-Martinez L.P."/>
        </authorList>
    </citation>
    <scope>NUCLEOTIDE SEQUENCE [LARGE SCALE GENOMIC DNA]</scope>
    <source>
        <strain evidence="4 5">AS2.3</strain>
    </source>
</reference>
<dbReference type="NCBIfam" id="NF005968">
    <property type="entry name" value="PRK08057.1-2"/>
    <property type="match status" value="1"/>
</dbReference>
<evidence type="ECO:0000313" key="4">
    <source>
        <dbReference type="EMBL" id="NYD91663.1"/>
    </source>
</evidence>
<dbReference type="InterPro" id="IPR003723">
    <property type="entry name" value="Precorrin-6x_reduct"/>
</dbReference>
<gene>
    <name evidence="4" type="ORF">HD841_003479</name>
</gene>
<dbReference type="Proteomes" id="UP000517753">
    <property type="component" value="Unassembled WGS sequence"/>
</dbReference>
<evidence type="ECO:0000313" key="5">
    <source>
        <dbReference type="Proteomes" id="UP000517753"/>
    </source>
</evidence>
<comment type="caution">
    <text evidence="4">The sequence shown here is derived from an EMBL/GenBank/DDBJ whole genome shotgun (WGS) entry which is preliminary data.</text>
</comment>
<comment type="pathway">
    <text evidence="1">Cofactor biosynthesis; adenosylcobalamin biosynthesis.</text>
</comment>
<dbReference type="AlphaFoldDB" id="A0A7Y9FQW6"/>
<dbReference type="GO" id="GO:0009236">
    <property type="term" value="P:cobalamin biosynthetic process"/>
    <property type="evidence" value="ECO:0007669"/>
    <property type="project" value="UniProtKB-UniPathway"/>
</dbReference>
<proteinExistence type="predicted"/>
<evidence type="ECO:0000256" key="3">
    <source>
        <dbReference type="ARBA" id="ARBA00023002"/>
    </source>
</evidence>
<dbReference type="Pfam" id="PF02571">
    <property type="entry name" value="CbiJ"/>
    <property type="match status" value="1"/>
</dbReference>
<accession>A0A7Y9FQW6</accession>
<dbReference type="EC" id="1.3.1.106" evidence="4"/>
<dbReference type="PROSITE" id="PS51014">
    <property type="entry name" value="COBK_CBIJ"/>
    <property type="match status" value="1"/>
</dbReference>
<keyword evidence="3 4" id="KW-0560">Oxidoreductase</keyword>
<protein>
    <submittedName>
        <fullName evidence="4">Precorrin-6A/cobalt-precorrin-6A reductase</fullName>
        <ecNumber evidence="4">1.3.1.106</ecNumber>
        <ecNumber evidence="4">1.3.1.54</ecNumber>
    </submittedName>
</protein>
<sequence>MPHLLILGGTTEASALAAACAAHGVRATLSYAGRTAAPAAQPVPVRIGGFGGVAGLTDYLRREQVTHLVDATHPFAAQMSSHAVAAAAAAGVPLLALTRPAWQAQAGDRWTHVPDIAGAVAALDGPARRVMLALGRMHVAAFAARPQHHYLLRFVDRPDAPPALPHHDLVVDRGPFTLAGDRALIERHRIELIVAKNAGGSGAAAKLAAARALGLPVLLIDRPVLPDRAEVHDVAAVFAWLGHADRGV</sequence>
<dbReference type="RefSeq" id="WP_179510080.1">
    <property type="nucleotide sequence ID" value="NZ_JACCBY010000006.1"/>
</dbReference>